<keyword evidence="2" id="KW-1185">Reference proteome</keyword>
<accession>A0A1L9SY63</accession>
<dbReference type="EMBL" id="KV878608">
    <property type="protein sequence ID" value="OJJ51973.1"/>
    <property type="molecule type" value="Genomic_DNA"/>
</dbReference>
<evidence type="ECO:0000313" key="2">
    <source>
        <dbReference type="Proteomes" id="UP000184356"/>
    </source>
</evidence>
<evidence type="ECO:0000313" key="1">
    <source>
        <dbReference type="EMBL" id="OJJ51973.1"/>
    </source>
</evidence>
<dbReference type="AlphaFoldDB" id="A0A1L9SY63"/>
<dbReference type="Proteomes" id="UP000184356">
    <property type="component" value="Unassembled WGS sequence"/>
</dbReference>
<dbReference type="STRING" id="1036612.A0A1L9SY63"/>
<sequence>MPSTIIPGQSTTHQWTIPDYFDSQPIQQVGLALSIPKGCLDCLMWLDSLGWSGAPCLCLQQPLNAQGNDWKLAWVNGVGDFLTNHLLDSFFISQDRGEGIITYGTRDWTDYQVVVPKVMINLRGPAGVVVRAQGLNRYYALVFSERNHVALIKALDRERNELVTASFDWKLATCYEVSLVVEGDSIKASISGGLVLEARDDKYLEGGIGLVVTDGAVSANQFIVSPLDLPLHFRNGL</sequence>
<dbReference type="Gene3D" id="2.60.120.560">
    <property type="entry name" value="Exo-inulinase, domain 1"/>
    <property type="match status" value="1"/>
</dbReference>
<dbReference type="OrthoDB" id="3646585at2759"/>
<dbReference type="VEuPathDB" id="FungiDB:ASPSYDRAFT_1171073"/>
<protein>
    <submittedName>
        <fullName evidence="1">Uncharacterized protein</fullName>
    </submittedName>
</protein>
<dbReference type="RefSeq" id="XP_040695779.1">
    <property type="nucleotide sequence ID" value="XM_040840253.1"/>
</dbReference>
<gene>
    <name evidence="1" type="ORF">ASPSYDRAFT_1171073</name>
</gene>
<name>A0A1L9SY63_9EURO</name>
<dbReference type="GeneID" id="63756326"/>
<organism evidence="1 2">
    <name type="scientific">Aspergillus sydowii CBS 593.65</name>
    <dbReference type="NCBI Taxonomy" id="1036612"/>
    <lineage>
        <taxon>Eukaryota</taxon>
        <taxon>Fungi</taxon>
        <taxon>Dikarya</taxon>
        <taxon>Ascomycota</taxon>
        <taxon>Pezizomycotina</taxon>
        <taxon>Eurotiomycetes</taxon>
        <taxon>Eurotiomycetidae</taxon>
        <taxon>Eurotiales</taxon>
        <taxon>Aspergillaceae</taxon>
        <taxon>Aspergillus</taxon>
        <taxon>Aspergillus subgen. Nidulantes</taxon>
    </lineage>
</organism>
<reference evidence="2" key="1">
    <citation type="journal article" date="2017" name="Genome Biol.">
        <title>Comparative genomics reveals high biological diversity and specific adaptations in the industrially and medically important fungal genus Aspergillus.</title>
        <authorList>
            <person name="de Vries R.P."/>
            <person name="Riley R."/>
            <person name="Wiebenga A."/>
            <person name="Aguilar-Osorio G."/>
            <person name="Amillis S."/>
            <person name="Uchima C.A."/>
            <person name="Anderluh G."/>
            <person name="Asadollahi M."/>
            <person name="Askin M."/>
            <person name="Barry K."/>
            <person name="Battaglia E."/>
            <person name="Bayram O."/>
            <person name="Benocci T."/>
            <person name="Braus-Stromeyer S.A."/>
            <person name="Caldana C."/>
            <person name="Canovas D."/>
            <person name="Cerqueira G.C."/>
            <person name="Chen F."/>
            <person name="Chen W."/>
            <person name="Choi C."/>
            <person name="Clum A."/>
            <person name="Dos Santos R.A."/>
            <person name="Damasio A.R."/>
            <person name="Diallinas G."/>
            <person name="Emri T."/>
            <person name="Fekete E."/>
            <person name="Flipphi M."/>
            <person name="Freyberg S."/>
            <person name="Gallo A."/>
            <person name="Gournas C."/>
            <person name="Habgood R."/>
            <person name="Hainaut M."/>
            <person name="Harispe M.L."/>
            <person name="Henrissat B."/>
            <person name="Hilden K.S."/>
            <person name="Hope R."/>
            <person name="Hossain A."/>
            <person name="Karabika E."/>
            <person name="Karaffa L."/>
            <person name="Karanyi Z."/>
            <person name="Krasevec N."/>
            <person name="Kuo A."/>
            <person name="Kusch H."/>
            <person name="LaButti K."/>
            <person name="Lagendijk E.L."/>
            <person name="Lapidus A."/>
            <person name="Levasseur A."/>
            <person name="Lindquist E."/>
            <person name="Lipzen A."/>
            <person name="Logrieco A.F."/>
            <person name="MacCabe A."/>
            <person name="Maekelae M.R."/>
            <person name="Malavazi I."/>
            <person name="Melin P."/>
            <person name="Meyer V."/>
            <person name="Mielnichuk N."/>
            <person name="Miskei M."/>
            <person name="Molnar A.P."/>
            <person name="Mule G."/>
            <person name="Ngan C.Y."/>
            <person name="Orejas M."/>
            <person name="Orosz E."/>
            <person name="Ouedraogo J.P."/>
            <person name="Overkamp K.M."/>
            <person name="Park H.-S."/>
            <person name="Perrone G."/>
            <person name="Piumi F."/>
            <person name="Punt P.J."/>
            <person name="Ram A.F."/>
            <person name="Ramon A."/>
            <person name="Rauscher S."/>
            <person name="Record E."/>
            <person name="Riano-Pachon D.M."/>
            <person name="Robert V."/>
            <person name="Roehrig J."/>
            <person name="Ruller R."/>
            <person name="Salamov A."/>
            <person name="Salih N.S."/>
            <person name="Samson R.A."/>
            <person name="Sandor E."/>
            <person name="Sanguinetti M."/>
            <person name="Schuetze T."/>
            <person name="Sepcic K."/>
            <person name="Shelest E."/>
            <person name="Sherlock G."/>
            <person name="Sophianopoulou V."/>
            <person name="Squina F.M."/>
            <person name="Sun H."/>
            <person name="Susca A."/>
            <person name="Todd R.B."/>
            <person name="Tsang A."/>
            <person name="Unkles S.E."/>
            <person name="van de Wiele N."/>
            <person name="van Rossen-Uffink D."/>
            <person name="Oliveira J.V."/>
            <person name="Vesth T.C."/>
            <person name="Visser J."/>
            <person name="Yu J.-H."/>
            <person name="Zhou M."/>
            <person name="Andersen M.R."/>
            <person name="Archer D.B."/>
            <person name="Baker S.E."/>
            <person name="Benoit I."/>
            <person name="Brakhage A.A."/>
            <person name="Braus G.H."/>
            <person name="Fischer R."/>
            <person name="Frisvad J.C."/>
            <person name="Goldman G.H."/>
            <person name="Houbraken J."/>
            <person name="Oakley B."/>
            <person name="Pocsi I."/>
            <person name="Scazzocchio C."/>
            <person name="Seiboth B."/>
            <person name="vanKuyk P.A."/>
            <person name="Wortman J."/>
            <person name="Dyer P.S."/>
            <person name="Grigoriev I.V."/>
        </authorList>
    </citation>
    <scope>NUCLEOTIDE SEQUENCE [LARGE SCALE GENOMIC DNA]</scope>
    <source>
        <strain evidence="2">CBS 593.65</strain>
    </source>
</reference>
<proteinExistence type="predicted"/>